<evidence type="ECO:0000256" key="2">
    <source>
        <dbReference type="ARBA" id="ARBA00007312"/>
    </source>
</evidence>
<evidence type="ECO:0000256" key="4">
    <source>
        <dbReference type="ARBA" id="ARBA00022448"/>
    </source>
</evidence>
<dbReference type="Ensembl" id="ENSCCRT00010072015.1">
    <property type="protein sequence ID" value="ENSCCRP00010065424.1"/>
    <property type="gene ID" value="ENSCCRG00010028032.1"/>
</dbReference>
<protein>
    <recommendedName>
        <fullName evidence="3 14">NADH dehydrogenase [ubiquinone] 1 alpha subcomplex subunit 13</fullName>
    </recommendedName>
</protein>
<evidence type="ECO:0000256" key="6">
    <source>
        <dbReference type="ARBA" id="ARBA00022692"/>
    </source>
</evidence>
<keyword evidence="5 14" id="KW-0679">Respiratory chain</keyword>
<reference evidence="15" key="2">
    <citation type="submission" date="2025-09" db="UniProtKB">
        <authorList>
            <consortium name="Ensembl"/>
        </authorList>
    </citation>
    <scope>IDENTIFICATION</scope>
</reference>
<evidence type="ECO:0000256" key="3">
    <source>
        <dbReference type="ARBA" id="ARBA00018192"/>
    </source>
</evidence>
<keyword evidence="10 14" id="KW-0496">Mitochondrion</keyword>
<evidence type="ECO:0000256" key="12">
    <source>
        <dbReference type="ARBA" id="ARBA00045908"/>
    </source>
</evidence>
<comment type="similarity">
    <text evidence="2 14">Belongs to the complex I NDUFA13 subunit family.</text>
</comment>
<dbReference type="PANTHER" id="PTHR12966:SF0">
    <property type="entry name" value="NADH DEHYDROGENASE [UBIQUINONE] 1 ALPHA SUBCOMPLEX SUBUNIT 13"/>
    <property type="match status" value="1"/>
</dbReference>
<keyword evidence="4 14" id="KW-0813">Transport</keyword>
<dbReference type="GO" id="GO:0005743">
    <property type="term" value="C:mitochondrial inner membrane"/>
    <property type="evidence" value="ECO:0007669"/>
    <property type="project" value="UniProtKB-SubCell"/>
</dbReference>
<keyword evidence="6 14" id="KW-0812">Transmembrane</keyword>
<keyword evidence="9 14" id="KW-1133">Transmembrane helix</keyword>
<name>A0A8C1LQM9_CYPCA</name>
<proteinExistence type="inferred from homology"/>
<feature type="transmembrane region" description="Helical" evidence="14">
    <location>
        <begin position="33"/>
        <end position="53"/>
    </location>
</feature>
<comment type="function">
    <text evidence="12">Accessory subunit of the mitochondrial membrane respiratory chain NADH dehydrogenase (Complex I), that is believed not to be involved in catalysis. Complex I functions in the transfer of electrons from NADH to the respiratory chain. The immediate electron acceptor for the enzyme is believed to be ubiquinone. Involved in the interferon/all-trans-retinoic acid (IFN/RA) induced cell death. This apoptotic activity is inhibited by interaction with viral IRF1. Prevents the transactivation of STAT3 target genes. May play a role in CARD15-mediated innate mucosal responses and serve to regulate intestinal epithelial cell responses to microbes.</text>
</comment>
<dbReference type="InterPro" id="IPR009346">
    <property type="entry name" value="GRIM-19"/>
</dbReference>
<evidence type="ECO:0000256" key="13">
    <source>
        <dbReference type="ARBA" id="ARBA00046797"/>
    </source>
</evidence>
<keyword evidence="8 14" id="KW-0249">Electron transport</keyword>
<keyword evidence="11 14" id="KW-0472">Membrane</keyword>
<evidence type="ECO:0000256" key="11">
    <source>
        <dbReference type="ARBA" id="ARBA00023136"/>
    </source>
</evidence>
<evidence type="ECO:0000256" key="14">
    <source>
        <dbReference type="RuleBase" id="RU368034"/>
    </source>
</evidence>
<keyword evidence="7 14" id="KW-0999">Mitochondrion inner membrane</keyword>
<evidence type="ECO:0000313" key="16">
    <source>
        <dbReference type="Proteomes" id="UP000694427"/>
    </source>
</evidence>
<dbReference type="Pfam" id="PF06212">
    <property type="entry name" value="GRIM-19"/>
    <property type="match status" value="1"/>
</dbReference>
<dbReference type="Proteomes" id="UP000694427">
    <property type="component" value="Unplaced"/>
</dbReference>
<evidence type="ECO:0000256" key="5">
    <source>
        <dbReference type="ARBA" id="ARBA00022660"/>
    </source>
</evidence>
<organism evidence="15 16">
    <name type="scientific">Cyprinus carpio</name>
    <name type="common">Common carp</name>
    <dbReference type="NCBI Taxonomy" id="7962"/>
    <lineage>
        <taxon>Eukaryota</taxon>
        <taxon>Metazoa</taxon>
        <taxon>Chordata</taxon>
        <taxon>Craniata</taxon>
        <taxon>Vertebrata</taxon>
        <taxon>Euteleostomi</taxon>
        <taxon>Actinopterygii</taxon>
        <taxon>Neopterygii</taxon>
        <taxon>Teleostei</taxon>
        <taxon>Ostariophysi</taxon>
        <taxon>Cypriniformes</taxon>
        <taxon>Cyprinidae</taxon>
        <taxon>Cyprininae</taxon>
        <taxon>Cyprinus</taxon>
    </lineage>
</organism>
<evidence type="ECO:0000256" key="1">
    <source>
        <dbReference type="ARBA" id="ARBA00004298"/>
    </source>
</evidence>
<comment type="function">
    <text evidence="14">Complex I functions in the transfer of electrons from NADH to the respiratory chain. Accessory subunit of the mitochondrial membrane respiratory chain NADH dehydrogenase (Complex I), that is believed not to be involved in catalysis.</text>
</comment>
<keyword evidence="16" id="KW-1185">Reference proteome</keyword>
<sequence length="149" mass="17994">MAASKVKQDMPPTGGYGTCVYIIYKSNQFFLNIFMYIMFGVGVGLLVFGYWRLFRWNRERRRLHIEELEARVALLPLLQAEHDRRTLRMLRENLEEEAVIMRDVPDWKVGESVFHTDRWVSPLTEELFNLRPREEMLRKKFGFLWYVWS</sequence>
<evidence type="ECO:0000256" key="9">
    <source>
        <dbReference type="ARBA" id="ARBA00022989"/>
    </source>
</evidence>
<accession>A0A8C1LQM9</accession>
<comment type="subcellular location">
    <subcellularLocation>
        <location evidence="1 14">Mitochondrion inner membrane</location>
        <topology evidence="1 14">Single-pass membrane protein</topology>
        <orientation evidence="1 14">Matrix side</orientation>
    </subcellularLocation>
</comment>
<evidence type="ECO:0000313" key="15">
    <source>
        <dbReference type="Ensembl" id="ENSCCRP00010065424.1"/>
    </source>
</evidence>
<evidence type="ECO:0000256" key="7">
    <source>
        <dbReference type="ARBA" id="ARBA00022792"/>
    </source>
</evidence>
<comment type="subunit">
    <text evidence="13">Complex I is composed of 45 different subunits. Interacts with CARD15, but not with CARD4. Interacts with STAT3, but not with STAT1, STAT2 and STAT5A. Interacts with OLFM4.</text>
</comment>
<evidence type="ECO:0000256" key="10">
    <source>
        <dbReference type="ARBA" id="ARBA00023128"/>
    </source>
</evidence>
<dbReference type="GO" id="GO:0045271">
    <property type="term" value="C:respiratory chain complex I"/>
    <property type="evidence" value="ECO:0007669"/>
    <property type="project" value="UniProtKB-UniRule"/>
</dbReference>
<reference evidence="15" key="1">
    <citation type="submission" date="2025-08" db="UniProtKB">
        <authorList>
            <consortium name="Ensembl"/>
        </authorList>
    </citation>
    <scope>IDENTIFICATION</scope>
</reference>
<dbReference type="PANTHER" id="PTHR12966">
    <property type="entry name" value="NADH DEHYDROGENASE UBIQUINONE 1 ALPHA SUBCOMPLEX SUBUNIT 13"/>
    <property type="match status" value="1"/>
</dbReference>
<evidence type="ECO:0000256" key="8">
    <source>
        <dbReference type="ARBA" id="ARBA00022982"/>
    </source>
</evidence>
<dbReference type="AlphaFoldDB" id="A0A8C1LQM9"/>